<dbReference type="OrthoDB" id="512358at2"/>
<accession>A0A368NTT7</accession>
<dbReference type="InterPro" id="IPR011051">
    <property type="entry name" value="RmlC_Cupin_sf"/>
</dbReference>
<sequence length="121" mass="13807">MRSHDLSAALKRTADWVSENGDAEFWILDTIDDGRVWMGRFKGVSPWTCHPDADALIHQLEGEATIVVRVADTNQKHLLKSGQLFVVRQHLWYRIESNGLSLQYGTNRGETLHSELPEKTH</sequence>
<gene>
    <name evidence="1" type="ORF">DU002_02805</name>
</gene>
<dbReference type="RefSeq" id="WP_114336816.1">
    <property type="nucleotide sequence ID" value="NZ_QPID01000001.1"/>
</dbReference>
<evidence type="ECO:0000313" key="2">
    <source>
        <dbReference type="Proteomes" id="UP000252558"/>
    </source>
</evidence>
<dbReference type="AlphaFoldDB" id="A0A368NTT7"/>
<comment type="caution">
    <text evidence="1">The sequence shown here is derived from an EMBL/GenBank/DDBJ whole genome shotgun (WGS) entry which is preliminary data.</text>
</comment>
<name>A0A368NTT7_9GAMM</name>
<dbReference type="SUPFAM" id="SSF51182">
    <property type="entry name" value="RmlC-like cupins"/>
    <property type="match status" value="1"/>
</dbReference>
<dbReference type="EMBL" id="QPID01000001">
    <property type="protein sequence ID" value="RCU52909.1"/>
    <property type="molecule type" value="Genomic_DNA"/>
</dbReference>
<proteinExistence type="predicted"/>
<reference evidence="1 2" key="1">
    <citation type="submission" date="2018-07" db="EMBL/GenBank/DDBJ databases">
        <title>Corallincola holothuriorum sp. nov., a new facultative anaerobe isolated from sea cucumber Apostichopus japonicus.</title>
        <authorList>
            <person name="Xia H."/>
        </authorList>
    </citation>
    <scope>NUCLEOTIDE SEQUENCE [LARGE SCALE GENOMIC DNA]</scope>
    <source>
        <strain evidence="1 2">C4</strain>
    </source>
</reference>
<protein>
    <recommendedName>
        <fullName evidence="3">Cupin domain-containing protein</fullName>
    </recommendedName>
</protein>
<evidence type="ECO:0008006" key="3">
    <source>
        <dbReference type="Google" id="ProtNLM"/>
    </source>
</evidence>
<dbReference type="Gene3D" id="2.60.120.10">
    <property type="entry name" value="Jelly Rolls"/>
    <property type="match status" value="1"/>
</dbReference>
<dbReference type="Proteomes" id="UP000252558">
    <property type="component" value="Unassembled WGS sequence"/>
</dbReference>
<dbReference type="InterPro" id="IPR014710">
    <property type="entry name" value="RmlC-like_jellyroll"/>
</dbReference>
<organism evidence="1 2">
    <name type="scientific">Corallincola holothuriorum</name>
    <dbReference type="NCBI Taxonomy" id="2282215"/>
    <lineage>
        <taxon>Bacteria</taxon>
        <taxon>Pseudomonadati</taxon>
        <taxon>Pseudomonadota</taxon>
        <taxon>Gammaproteobacteria</taxon>
        <taxon>Alteromonadales</taxon>
        <taxon>Psychromonadaceae</taxon>
        <taxon>Corallincola</taxon>
    </lineage>
</organism>
<evidence type="ECO:0000313" key="1">
    <source>
        <dbReference type="EMBL" id="RCU52909.1"/>
    </source>
</evidence>
<keyword evidence="2" id="KW-1185">Reference proteome</keyword>